<name>A0A370GPQ0_9BACI</name>
<protein>
    <submittedName>
        <fullName evidence="1">Pentapeptide repeat protein</fullName>
    </submittedName>
</protein>
<dbReference type="AlphaFoldDB" id="A0A370GPQ0"/>
<dbReference type="SUPFAM" id="SSF141571">
    <property type="entry name" value="Pentapeptide repeat-like"/>
    <property type="match status" value="1"/>
</dbReference>
<dbReference type="EMBL" id="QQAY01000002">
    <property type="protein sequence ID" value="RDI45501.1"/>
    <property type="molecule type" value="Genomic_DNA"/>
</dbReference>
<keyword evidence="2" id="KW-1185">Reference proteome</keyword>
<comment type="caution">
    <text evidence="1">The sequence shown here is derived from an EMBL/GenBank/DDBJ whole genome shotgun (WGS) entry which is preliminary data.</text>
</comment>
<evidence type="ECO:0000313" key="1">
    <source>
        <dbReference type="EMBL" id="RDI45501.1"/>
    </source>
</evidence>
<evidence type="ECO:0000313" key="2">
    <source>
        <dbReference type="Proteomes" id="UP000255326"/>
    </source>
</evidence>
<dbReference type="Pfam" id="PF00805">
    <property type="entry name" value="Pentapeptide"/>
    <property type="match status" value="1"/>
</dbReference>
<dbReference type="Gene3D" id="2.160.20.80">
    <property type="entry name" value="E3 ubiquitin-protein ligase SopA"/>
    <property type="match status" value="1"/>
</dbReference>
<organism evidence="1 2">
    <name type="scientific">Falsibacillus pallidus</name>
    <dbReference type="NCBI Taxonomy" id="493781"/>
    <lineage>
        <taxon>Bacteria</taxon>
        <taxon>Bacillati</taxon>
        <taxon>Bacillota</taxon>
        <taxon>Bacilli</taxon>
        <taxon>Bacillales</taxon>
        <taxon>Bacillaceae</taxon>
        <taxon>Falsibacillus</taxon>
    </lineage>
</organism>
<dbReference type="Proteomes" id="UP000255326">
    <property type="component" value="Unassembled WGS sequence"/>
</dbReference>
<reference evidence="1 2" key="1">
    <citation type="submission" date="2018-07" db="EMBL/GenBank/DDBJ databases">
        <title>Genomic Encyclopedia of Type Strains, Phase IV (KMG-IV): sequencing the most valuable type-strain genomes for metagenomic binning, comparative biology and taxonomic classification.</title>
        <authorList>
            <person name="Goeker M."/>
        </authorList>
    </citation>
    <scope>NUCLEOTIDE SEQUENCE [LARGE SCALE GENOMIC DNA]</scope>
    <source>
        <strain evidence="1 2">DSM 25281</strain>
    </source>
</reference>
<proteinExistence type="predicted"/>
<sequence>MGKNLKTSDFRGANFRGAYLIAADLRDSDFRMAEMIGADMRDADVRGADFSNSLFLTQVQINAAKGDSKTKLPPGIKHPLHWS</sequence>
<dbReference type="InterPro" id="IPR001646">
    <property type="entry name" value="5peptide_repeat"/>
</dbReference>
<gene>
    <name evidence="1" type="ORF">DFR59_102129</name>
</gene>
<accession>A0A370GPQ0</accession>